<dbReference type="AlphaFoldDB" id="A0A2S9XF58"/>
<dbReference type="EMBL" id="PVNK01000242">
    <property type="protein sequence ID" value="PRP91390.1"/>
    <property type="molecule type" value="Genomic_DNA"/>
</dbReference>
<reference evidence="14 15" key="1">
    <citation type="submission" date="2018-03" db="EMBL/GenBank/DDBJ databases">
        <title>Draft Genome Sequences of the Obligatory Marine Myxobacteria Enhygromyxa salina SWB005.</title>
        <authorList>
            <person name="Poehlein A."/>
            <person name="Moghaddam J.A."/>
            <person name="Harms H."/>
            <person name="Alanjari M."/>
            <person name="Koenig G.M."/>
            <person name="Daniel R."/>
            <person name="Schaeberle T.F."/>
        </authorList>
    </citation>
    <scope>NUCLEOTIDE SEQUENCE [LARGE SCALE GENOMIC DNA]</scope>
    <source>
        <strain evidence="14 15">SWB005</strain>
    </source>
</reference>
<evidence type="ECO:0000256" key="9">
    <source>
        <dbReference type="ARBA" id="ARBA00023136"/>
    </source>
</evidence>
<dbReference type="InterPro" id="IPR023352">
    <property type="entry name" value="MAPEG-like_dom_sf"/>
</dbReference>
<evidence type="ECO:0000256" key="1">
    <source>
        <dbReference type="ARBA" id="ARBA00003701"/>
    </source>
</evidence>
<evidence type="ECO:0000256" key="2">
    <source>
        <dbReference type="ARBA" id="ARBA00004477"/>
    </source>
</evidence>
<name>A0A2S9XF58_9BACT</name>
<comment type="subcellular location">
    <subcellularLocation>
        <location evidence="2">Endoplasmic reticulum membrane</location>
        <topology evidence="2">Multi-pass membrane protein</topology>
    </subcellularLocation>
</comment>
<comment type="caution">
    <text evidence="14">The sequence shown here is derived from an EMBL/GenBank/DDBJ whole genome shotgun (WGS) entry which is preliminary data.</text>
</comment>
<keyword evidence="4" id="KW-0808">Transferase</keyword>
<evidence type="ECO:0000256" key="13">
    <source>
        <dbReference type="SAM" id="Phobius"/>
    </source>
</evidence>
<evidence type="ECO:0000256" key="12">
    <source>
        <dbReference type="ARBA" id="ARBA00049385"/>
    </source>
</evidence>
<evidence type="ECO:0000313" key="15">
    <source>
        <dbReference type="Proteomes" id="UP000237968"/>
    </source>
</evidence>
<evidence type="ECO:0000256" key="8">
    <source>
        <dbReference type="ARBA" id="ARBA00022990"/>
    </source>
</evidence>
<protein>
    <recommendedName>
        <fullName evidence="11">Microsomal glutathione S-transferase 1</fullName>
        <ecNumber evidence="3">2.5.1.18</ecNumber>
    </recommendedName>
</protein>
<keyword evidence="5 13" id="KW-0812">Transmembrane</keyword>
<comment type="function">
    <text evidence="1">Conjugation of reduced glutathione to a wide number of exogenous and endogenous hydrophobic electrophiles.</text>
</comment>
<evidence type="ECO:0000256" key="11">
    <source>
        <dbReference type="ARBA" id="ARBA00039397"/>
    </source>
</evidence>
<comment type="catalytic activity">
    <reaction evidence="12">
        <text>RX + glutathione = an S-substituted glutathione + a halide anion + H(+)</text>
        <dbReference type="Rhea" id="RHEA:16437"/>
        <dbReference type="ChEBI" id="CHEBI:15378"/>
        <dbReference type="ChEBI" id="CHEBI:16042"/>
        <dbReference type="ChEBI" id="CHEBI:17792"/>
        <dbReference type="ChEBI" id="CHEBI:57925"/>
        <dbReference type="ChEBI" id="CHEBI:90779"/>
        <dbReference type="EC" id="2.5.1.18"/>
    </reaction>
    <physiologicalReaction direction="left-to-right" evidence="12">
        <dbReference type="Rhea" id="RHEA:16438"/>
    </physiologicalReaction>
</comment>
<dbReference type="Proteomes" id="UP000237968">
    <property type="component" value="Unassembled WGS sequence"/>
</dbReference>
<feature type="transmembrane region" description="Helical" evidence="13">
    <location>
        <begin position="74"/>
        <end position="99"/>
    </location>
</feature>
<dbReference type="Gene3D" id="1.20.120.550">
    <property type="entry name" value="Membrane associated eicosanoid/glutathione metabolism-like domain"/>
    <property type="match status" value="1"/>
</dbReference>
<evidence type="ECO:0000256" key="3">
    <source>
        <dbReference type="ARBA" id="ARBA00012452"/>
    </source>
</evidence>
<accession>A0A2S9XF58</accession>
<comment type="subunit">
    <text evidence="10">Homotrimer; The trimer binds only one molecule of glutathione.</text>
</comment>
<dbReference type="SUPFAM" id="SSF161084">
    <property type="entry name" value="MAPEG domain-like"/>
    <property type="match status" value="1"/>
</dbReference>
<dbReference type="Pfam" id="PF01124">
    <property type="entry name" value="MAPEG"/>
    <property type="match status" value="1"/>
</dbReference>
<dbReference type="GO" id="GO:0016020">
    <property type="term" value="C:membrane"/>
    <property type="evidence" value="ECO:0007669"/>
    <property type="project" value="InterPro"/>
</dbReference>
<dbReference type="EC" id="2.5.1.18" evidence="3"/>
<keyword evidence="6" id="KW-0256">Endoplasmic reticulum</keyword>
<gene>
    <name evidence="14" type="ORF">ENSA5_55070</name>
</gene>
<evidence type="ECO:0000256" key="10">
    <source>
        <dbReference type="ARBA" id="ARBA00038540"/>
    </source>
</evidence>
<feature type="transmembrane region" description="Helical" evidence="13">
    <location>
        <begin position="6"/>
        <end position="29"/>
    </location>
</feature>
<dbReference type="InterPro" id="IPR001129">
    <property type="entry name" value="Membr-assoc_MAPEG"/>
</dbReference>
<sequence>MHVQPEAFNVYLICVAALAFNLWFLVFMIGARRAKAKQFVNPEDAKIFKGEAVARDAEAVERVKAAHRNALENIPIFAILALLYVMTGASKSSAMAYFVTFTASRWLHSFMYLGGLQPFRTLTFALGLLVNIGLSIQLLLAALA</sequence>
<organism evidence="14 15">
    <name type="scientific">Enhygromyxa salina</name>
    <dbReference type="NCBI Taxonomy" id="215803"/>
    <lineage>
        <taxon>Bacteria</taxon>
        <taxon>Pseudomonadati</taxon>
        <taxon>Myxococcota</taxon>
        <taxon>Polyangia</taxon>
        <taxon>Nannocystales</taxon>
        <taxon>Nannocystaceae</taxon>
        <taxon>Enhygromyxa</taxon>
    </lineage>
</organism>
<evidence type="ECO:0000256" key="4">
    <source>
        <dbReference type="ARBA" id="ARBA00022679"/>
    </source>
</evidence>
<keyword evidence="9 13" id="KW-0472">Membrane</keyword>
<feature type="transmembrane region" description="Helical" evidence="13">
    <location>
        <begin position="119"/>
        <end position="143"/>
    </location>
</feature>
<keyword evidence="8" id="KW-0007">Acetylation</keyword>
<proteinExistence type="predicted"/>
<evidence type="ECO:0000256" key="6">
    <source>
        <dbReference type="ARBA" id="ARBA00022824"/>
    </source>
</evidence>
<keyword evidence="7 13" id="KW-1133">Transmembrane helix</keyword>
<dbReference type="PANTHER" id="PTHR10689:SF6">
    <property type="entry name" value="MICROSOMAL GLUTATHIONE S-TRANSFERASE 1"/>
    <property type="match status" value="1"/>
</dbReference>
<keyword evidence="15" id="KW-1185">Reference proteome</keyword>
<evidence type="ECO:0000256" key="7">
    <source>
        <dbReference type="ARBA" id="ARBA00022989"/>
    </source>
</evidence>
<dbReference type="RefSeq" id="WP_181198209.1">
    <property type="nucleotide sequence ID" value="NZ_PVNK01000242.1"/>
</dbReference>
<evidence type="ECO:0000256" key="5">
    <source>
        <dbReference type="ARBA" id="ARBA00022692"/>
    </source>
</evidence>
<dbReference type="InterPro" id="IPR040162">
    <property type="entry name" value="MGST1-like"/>
</dbReference>
<evidence type="ECO:0000313" key="14">
    <source>
        <dbReference type="EMBL" id="PRP91390.1"/>
    </source>
</evidence>
<dbReference type="PANTHER" id="PTHR10689">
    <property type="entry name" value="MICROSOMAL GLUTATHIONE S-TRANSFERASE 1"/>
    <property type="match status" value="1"/>
</dbReference>
<dbReference type="GO" id="GO:0004364">
    <property type="term" value="F:glutathione transferase activity"/>
    <property type="evidence" value="ECO:0007669"/>
    <property type="project" value="UniProtKB-EC"/>
</dbReference>